<organism evidence="1 2">
    <name type="scientific">Chrysochromulina tobinii</name>
    <dbReference type="NCBI Taxonomy" id="1460289"/>
    <lineage>
        <taxon>Eukaryota</taxon>
        <taxon>Haptista</taxon>
        <taxon>Haptophyta</taxon>
        <taxon>Prymnesiophyceae</taxon>
        <taxon>Prymnesiales</taxon>
        <taxon>Chrysochromulinaceae</taxon>
        <taxon>Chrysochromulina</taxon>
    </lineage>
</organism>
<sequence length="36" mass="3644">MTGMAVATVAAVEKVAARTVRAVLETVGGEKALLET</sequence>
<dbReference type="Proteomes" id="UP000037460">
    <property type="component" value="Unassembled WGS sequence"/>
</dbReference>
<dbReference type="EMBL" id="JWZX01002345">
    <property type="protein sequence ID" value="KOO29856.1"/>
    <property type="molecule type" value="Genomic_DNA"/>
</dbReference>
<accession>A0A0M0JT76</accession>
<feature type="non-terminal residue" evidence="1">
    <location>
        <position position="36"/>
    </location>
</feature>
<name>A0A0M0JT76_9EUKA</name>
<evidence type="ECO:0000313" key="1">
    <source>
        <dbReference type="EMBL" id="KOO29856.1"/>
    </source>
</evidence>
<keyword evidence="2" id="KW-1185">Reference proteome</keyword>
<evidence type="ECO:0000313" key="2">
    <source>
        <dbReference type="Proteomes" id="UP000037460"/>
    </source>
</evidence>
<dbReference type="AlphaFoldDB" id="A0A0M0JT76"/>
<reference evidence="2" key="1">
    <citation type="journal article" date="2015" name="PLoS Genet.">
        <title>Genome Sequence and Transcriptome Analyses of Chrysochromulina tobin: Metabolic Tools for Enhanced Algal Fitness in the Prominent Order Prymnesiales (Haptophyceae).</title>
        <authorList>
            <person name="Hovde B.T."/>
            <person name="Deodato C.R."/>
            <person name="Hunsperger H.M."/>
            <person name="Ryken S.A."/>
            <person name="Yost W."/>
            <person name="Jha R.K."/>
            <person name="Patterson J."/>
            <person name="Monnat R.J. Jr."/>
            <person name="Barlow S.B."/>
            <person name="Starkenburg S.R."/>
            <person name="Cattolico R.A."/>
        </authorList>
    </citation>
    <scope>NUCLEOTIDE SEQUENCE</scope>
    <source>
        <strain evidence="2">CCMP291</strain>
    </source>
</reference>
<comment type="caution">
    <text evidence="1">The sequence shown here is derived from an EMBL/GenBank/DDBJ whole genome shotgun (WGS) entry which is preliminary data.</text>
</comment>
<gene>
    <name evidence="1" type="ORF">Ctob_010573</name>
</gene>
<proteinExistence type="predicted"/>
<protein>
    <submittedName>
        <fullName evidence="1">Uncharacterized protein</fullName>
    </submittedName>
</protein>